<dbReference type="PROSITE" id="PS00668">
    <property type="entry name" value="COMPLEX1_ND1_2"/>
    <property type="match status" value="1"/>
</dbReference>
<proteinExistence type="inferred from homology"/>
<dbReference type="GO" id="GO:0009060">
    <property type="term" value="P:aerobic respiration"/>
    <property type="evidence" value="ECO:0007669"/>
    <property type="project" value="TreeGrafter"/>
</dbReference>
<evidence type="ECO:0000256" key="3">
    <source>
        <dbReference type="ARBA" id="ARBA00010535"/>
    </source>
</evidence>
<dbReference type="Pfam" id="PF00146">
    <property type="entry name" value="NADHdh"/>
    <property type="match status" value="1"/>
</dbReference>
<keyword evidence="9 13" id="KW-0830">Ubiquinone</keyword>
<keyword evidence="6 12" id="KW-0812">Transmembrane</keyword>
<comment type="similarity">
    <text evidence="3 12">Belongs to the complex I subunit 1 family.</text>
</comment>
<dbReference type="GO" id="GO:0003954">
    <property type="term" value="F:NADH dehydrogenase activity"/>
    <property type="evidence" value="ECO:0007669"/>
    <property type="project" value="TreeGrafter"/>
</dbReference>
<evidence type="ECO:0000256" key="4">
    <source>
        <dbReference type="ARBA" id="ARBA00021009"/>
    </source>
</evidence>
<keyword evidence="8 14" id="KW-1133">Transmembrane helix</keyword>
<evidence type="ECO:0000256" key="7">
    <source>
        <dbReference type="ARBA" id="ARBA00022792"/>
    </source>
</evidence>
<feature type="transmembrane region" description="Helical" evidence="14">
    <location>
        <begin position="250"/>
        <end position="267"/>
    </location>
</feature>
<evidence type="ECO:0000256" key="13">
    <source>
        <dbReference type="RuleBase" id="RU000473"/>
    </source>
</evidence>
<dbReference type="GO" id="GO:0008137">
    <property type="term" value="F:NADH dehydrogenase (ubiquinone) activity"/>
    <property type="evidence" value="ECO:0007669"/>
    <property type="project" value="UniProtKB-EC"/>
</dbReference>
<keyword evidence="7" id="KW-0999">Mitochondrion inner membrane</keyword>
<protein>
    <recommendedName>
        <fullName evidence="4 13">NADH-ubiquinone oxidoreductase chain 1</fullName>
        <ecNumber evidence="13">7.1.1.2</ecNumber>
    </recommendedName>
</protein>
<dbReference type="PANTHER" id="PTHR11432:SF3">
    <property type="entry name" value="NADH-UBIQUINONE OXIDOREDUCTASE CHAIN 1"/>
    <property type="match status" value="1"/>
</dbReference>
<accession>A0A8H2SN05</accession>
<reference evidence="15" key="1">
    <citation type="journal article" date="2021" name="Int. J. Mol. Sci.">
        <title>Characterization of Three Complete Mitogenomes of Flatidae (Hemiptera: Fulgoroidea) and Compositional Heterogeneity Analysis in the Planthoppers' Mitochondrial Phylogenomics.</title>
        <authorList>
            <person name="Ai D."/>
            <person name="Peng L."/>
            <person name="Qin D."/>
            <person name="Zhang Y."/>
        </authorList>
    </citation>
    <scope>NUCLEOTIDE SEQUENCE</scope>
</reference>
<dbReference type="EMBL" id="MW872013">
    <property type="protein sequence ID" value="QWS05459.1"/>
    <property type="molecule type" value="Genomic_DNA"/>
</dbReference>
<comment type="catalytic activity">
    <reaction evidence="13">
        <text>a ubiquinone + NADH + 5 H(+)(in) = a ubiquinol + NAD(+) + 4 H(+)(out)</text>
        <dbReference type="Rhea" id="RHEA:29091"/>
        <dbReference type="Rhea" id="RHEA-COMP:9565"/>
        <dbReference type="Rhea" id="RHEA-COMP:9566"/>
        <dbReference type="ChEBI" id="CHEBI:15378"/>
        <dbReference type="ChEBI" id="CHEBI:16389"/>
        <dbReference type="ChEBI" id="CHEBI:17976"/>
        <dbReference type="ChEBI" id="CHEBI:57540"/>
        <dbReference type="ChEBI" id="CHEBI:57945"/>
        <dbReference type="EC" id="7.1.1.2"/>
    </reaction>
</comment>
<name>A0A8H2SN05_9HEMI</name>
<dbReference type="AlphaFoldDB" id="A0A8H2SN05"/>
<evidence type="ECO:0000256" key="6">
    <source>
        <dbReference type="ARBA" id="ARBA00022692"/>
    </source>
</evidence>
<organism evidence="15">
    <name type="scientific">Zecheuna tonkinensis</name>
    <dbReference type="NCBI Taxonomy" id="2844956"/>
    <lineage>
        <taxon>Eukaryota</taxon>
        <taxon>Metazoa</taxon>
        <taxon>Ecdysozoa</taxon>
        <taxon>Arthropoda</taxon>
        <taxon>Hexapoda</taxon>
        <taxon>Insecta</taxon>
        <taxon>Pterygota</taxon>
        <taxon>Neoptera</taxon>
        <taxon>Paraneoptera</taxon>
        <taxon>Hemiptera</taxon>
        <taxon>Auchenorrhyncha</taxon>
        <taxon>Fulgoroidea</taxon>
        <taxon>Flatidae</taxon>
        <taxon>Flatidae incertae sedis</taxon>
        <taxon>Zecheuna</taxon>
    </lineage>
</organism>
<evidence type="ECO:0000256" key="2">
    <source>
        <dbReference type="ARBA" id="ARBA00004448"/>
    </source>
</evidence>
<comment type="function">
    <text evidence="1">Core subunit of the mitochondrial membrane respiratory chain NADH dehydrogenase (Complex I) that is believed to belong to the minimal assembly required for catalysis. Complex I functions in the transfer of electrons from NADH to the respiratory chain. The immediate electron acceptor for the enzyme is believed to be ubiquinone.</text>
</comment>
<keyword evidence="10 13" id="KW-0496">Mitochondrion</keyword>
<evidence type="ECO:0000256" key="1">
    <source>
        <dbReference type="ARBA" id="ARBA00003257"/>
    </source>
</evidence>
<comment type="subcellular location">
    <subcellularLocation>
        <location evidence="2 12">Mitochondrion inner membrane</location>
        <topology evidence="2 12">Multi-pass membrane protein</topology>
    </subcellularLocation>
</comment>
<evidence type="ECO:0000256" key="11">
    <source>
        <dbReference type="ARBA" id="ARBA00023136"/>
    </source>
</evidence>
<gene>
    <name evidence="15" type="primary">nad1</name>
</gene>
<keyword evidence="5" id="KW-0813">Transport</keyword>
<feature type="transmembrane region" description="Helical" evidence="14">
    <location>
        <begin position="141"/>
        <end position="161"/>
    </location>
</feature>
<dbReference type="InterPro" id="IPR001694">
    <property type="entry name" value="NADH_UbQ_OxRdtase_su1/FPO"/>
</dbReference>
<evidence type="ECO:0000256" key="9">
    <source>
        <dbReference type="ARBA" id="ARBA00023075"/>
    </source>
</evidence>
<geneLocation type="mitochondrion" evidence="15"/>
<feature type="transmembrane region" description="Helical" evidence="14">
    <location>
        <begin position="70"/>
        <end position="90"/>
    </location>
</feature>
<evidence type="ECO:0000256" key="10">
    <source>
        <dbReference type="ARBA" id="ARBA00023128"/>
    </source>
</evidence>
<keyword evidence="11 14" id="KW-0472">Membrane</keyword>
<evidence type="ECO:0000256" key="12">
    <source>
        <dbReference type="RuleBase" id="RU000471"/>
    </source>
</evidence>
<dbReference type="HAMAP" id="MF_01350">
    <property type="entry name" value="NDH1_NuoH"/>
    <property type="match status" value="1"/>
</dbReference>
<feature type="transmembrane region" description="Helical" evidence="14">
    <location>
        <begin position="223"/>
        <end position="244"/>
    </location>
</feature>
<dbReference type="GO" id="GO:0005743">
    <property type="term" value="C:mitochondrial inner membrane"/>
    <property type="evidence" value="ECO:0007669"/>
    <property type="project" value="UniProtKB-SubCell"/>
</dbReference>
<evidence type="ECO:0000256" key="8">
    <source>
        <dbReference type="ARBA" id="ARBA00022989"/>
    </source>
</evidence>
<feature type="transmembrane region" description="Helical" evidence="14">
    <location>
        <begin position="96"/>
        <end position="120"/>
    </location>
</feature>
<evidence type="ECO:0000256" key="14">
    <source>
        <dbReference type="SAM" id="Phobius"/>
    </source>
</evidence>
<feature type="transmembrane region" description="Helical" evidence="14">
    <location>
        <begin position="6"/>
        <end position="24"/>
    </location>
</feature>
<feature type="transmembrane region" description="Helical" evidence="14">
    <location>
        <begin position="287"/>
        <end position="309"/>
    </location>
</feature>
<evidence type="ECO:0000256" key="5">
    <source>
        <dbReference type="ARBA" id="ARBA00022448"/>
    </source>
</evidence>
<keyword evidence="12" id="KW-0520">NAD</keyword>
<sequence>MMFFLSVFFMLIFILLGVAFFTLFERKILGYMQFRSGPSSVGFMGLLQPFSDALKLFSSEYYFMIFGNYFIYYFVPMLGLMVSLLFWLIYPFFFNFISFIFGLFFFLCCSGLGVYFIMVSGWSSNSIYSMLGSMRSVAQSISYEVCFFLIIFCLIICVESFNLINFFFFQFHVWFFFLCFPLFFVFFSCCLAETNRTPFDFSEGESELVSGFNVEYSSFMFSLFFLSEYSNMMFISFFLVFLFFGGDLMSFFFFFSVLFFIFCFIWIRGTFPRYRYDKLMYLSWKCYLPLVLNYLFYFIFLSVFFYFIFFS</sequence>
<evidence type="ECO:0000313" key="15">
    <source>
        <dbReference type="EMBL" id="QWS05459.1"/>
    </source>
</evidence>
<feature type="transmembrane region" description="Helical" evidence="14">
    <location>
        <begin position="173"/>
        <end position="192"/>
    </location>
</feature>
<dbReference type="InterPro" id="IPR018086">
    <property type="entry name" value="NADH_UbQ_OxRdtase_su1_CS"/>
</dbReference>
<dbReference type="PANTHER" id="PTHR11432">
    <property type="entry name" value="NADH DEHYDROGENASE SUBUNIT 1"/>
    <property type="match status" value="1"/>
</dbReference>
<dbReference type="EC" id="7.1.1.2" evidence="13"/>